<feature type="signal peptide" evidence="2">
    <location>
        <begin position="1"/>
        <end position="20"/>
    </location>
</feature>
<proteinExistence type="predicted"/>
<dbReference type="Proteomes" id="UP000294802">
    <property type="component" value="Unassembled WGS sequence"/>
</dbReference>
<evidence type="ECO:0000313" key="3">
    <source>
        <dbReference type="EMBL" id="TDM12620.1"/>
    </source>
</evidence>
<keyword evidence="2" id="KW-0732">Signal</keyword>
<keyword evidence="3" id="KW-0449">Lipoprotein</keyword>
<dbReference type="AlphaFoldDB" id="A0A4R6BWF5"/>
<organism evidence="3 4">
    <name type="scientific">Macrococcus lamae</name>
    <dbReference type="NCBI Taxonomy" id="198484"/>
    <lineage>
        <taxon>Bacteria</taxon>
        <taxon>Bacillati</taxon>
        <taxon>Bacillota</taxon>
        <taxon>Bacilli</taxon>
        <taxon>Bacillales</taxon>
        <taxon>Staphylococcaceae</taxon>
        <taxon>Macrococcus</taxon>
    </lineage>
</organism>
<evidence type="ECO:0000313" key="4">
    <source>
        <dbReference type="Proteomes" id="UP000294802"/>
    </source>
</evidence>
<dbReference type="EMBL" id="SCWB01000003">
    <property type="protein sequence ID" value="TDM12620.1"/>
    <property type="molecule type" value="Genomic_DNA"/>
</dbReference>
<sequence length="296" mass="34407">MKIIIRLIVLLCLSILTACGNEVKSDINDYKAQMKEVQSEEKKLVDSIDRLKLEKADQLIGSEVTETKKEKLKAIEASLAERVRPQLSIYEKKLKTVEVKTKEVSDVHDIYVENFKKKKKFINDMYHYIKLYNQSIASNEEILGYTKVFEKNKAKSEKFADRAIDNDKEQSDYNSLTDVINANSTDLKSKVKYLMSSASTKEKQAYIDQSLLPLLRFHVEKLNQTNISSPNVIQMRQAQTEIDYSLINYYKERKIAMGIEEKLQHMPIQSILENTKQIKSIDDKYYEALKKLEEKV</sequence>
<dbReference type="NCBIfam" id="NF033194">
    <property type="entry name" value="lipo_EMYY"/>
    <property type="match status" value="1"/>
</dbReference>
<gene>
    <name evidence="3" type="ORF">ERX29_03145</name>
</gene>
<reference evidence="3 4" key="1">
    <citation type="submission" date="2019-01" db="EMBL/GenBank/DDBJ databases">
        <title>Draft genome sequences of the type strains of six Macrococcus species.</title>
        <authorList>
            <person name="Mazhar S."/>
            <person name="Altermann E."/>
            <person name="Hill C."/>
            <person name="Mcauliffe O."/>
        </authorList>
    </citation>
    <scope>NUCLEOTIDE SEQUENCE [LARGE SCALE GENOMIC DNA]</scope>
    <source>
        <strain evidence="3 4">CCM4815</strain>
    </source>
</reference>
<dbReference type="InterPro" id="IPR048013">
    <property type="entry name" value="EMYY_lipop"/>
</dbReference>
<name>A0A4R6BWF5_9STAP</name>
<dbReference type="RefSeq" id="WP_133443230.1">
    <property type="nucleotide sequence ID" value="NZ_SCWB01000003.1"/>
</dbReference>
<keyword evidence="1" id="KW-0175">Coiled coil</keyword>
<dbReference type="OrthoDB" id="2410901at2"/>
<comment type="caution">
    <text evidence="3">The sequence shown here is derived from an EMBL/GenBank/DDBJ whole genome shotgun (WGS) entry which is preliminary data.</text>
</comment>
<feature type="chain" id="PRO_5039355361" evidence="2">
    <location>
        <begin position="21"/>
        <end position="296"/>
    </location>
</feature>
<dbReference type="PROSITE" id="PS51257">
    <property type="entry name" value="PROKAR_LIPOPROTEIN"/>
    <property type="match status" value="1"/>
</dbReference>
<protein>
    <submittedName>
        <fullName evidence="3">EMYY motif lipoprotein</fullName>
    </submittedName>
</protein>
<feature type="coiled-coil region" evidence="1">
    <location>
        <begin position="20"/>
        <end position="54"/>
    </location>
</feature>
<evidence type="ECO:0000256" key="2">
    <source>
        <dbReference type="SAM" id="SignalP"/>
    </source>
</evidence>
<accession>A0A4R6BWF5</accession>
<evidence type="ECO:0000256" key="1">
    <source>
        <dbReference type="SAM" id="Coils"/>
    </source>
</evidence>
<keyword evidence="4" id="KW-1185">Reference proteome</keyword>